<evidence type="ECO:0000256" key="2">
    <source>
        <dbReference type="ARBA" id="ARBA00005683"/>
    </source>
</evidence>
<evidence type="ECO:0000256" key="6">
    <source>
        <dbReference type="ARBA" id="ARBA00022687"/>
    </source>
</evidence>
<dbReference type="Proteomes" id="UP000838412">
    <property type="component" value="Chromosome 15"/>
</dbReference>
<dbReference type="Pfam" id="PF00110">
    <property type="entry name" value="wnt"/>
    <property type="match status" value="1"/>
</dbReference>
<organism evidence="11 12">
    <name type="scientific">Branchiostoma lanceolatum</name>
    <name type="common">Common lancelet</name>
    <name type="synonym">Amphioxus lanceolatum</name>
    <dbReference type="NCBI Taxonomy" id="7740"/>
    <lineage>
        <taxon>Eukaryota</taxon>
        <taxon>Metazoa</taxon>
        <taxon>Chordata</taxon>
        <taxon>Cephalochordata</taxon>
        <taxon>Leptocardii</taxon>
        <taxon>Amphioxiformes</taxon>
        <taxon>Branchiostomatidae</taxon>
        <taxon>Branchiostoma</taxon>
    </lineage>
</organism>
<keyword evidence="12" id="KW-1185">Reference proteome</keyword>
<dbReference type="EMBL" id="OV696700">
    <property type="protein sequence ID" value="CAH1246627.1"/>
    <property type="molecule type" value="Genomic_DNA"/>
</dbReference>
<evidence type="ECO:0000256" key="8">
    <source>
        <dbReference type="ARBA" id="ARBA00023288"/>
    </source>
</evidence>
<sequence length="125" mass="13941">MLFARVLWSMSVLFAVLSRTVESNGWTLQSNFLIAGPKSSFQASLTYASSVAAGAQTAMEECKYQFSLDRWNCTDNALSMLKPNTLPGIEHLCEQHKCTVRRETGEGGLEFRTFVPPTIVILARY</sequence>
<evidence type="ECO:0000256" key="7">
    <source>
        <dbReference type="ARBA" id="ARBA00023157"/>
    </source>
</evidence>
<gene>
    <name evidence="11" type="primary">WNT8B</name>
    <name evidence="11" type="ORF">BLAG_LOCUS8584</name>
</gene>
<protein>
    <recommendedName>
        <fullName evidence="9">Protein Wnt</fullName>
    </recommendedName>
</protein>
<feature type="chain" id="PRO_5035440314" description="Protein Wnt" evidence="10">
    <location>
        <begin position="24"/>
        <end position="125"/>
    </location>
</feature>
<evidence type="ECO:0000256" key="4">
    <source>
        <dbReference type="ARBA" id="ARBA00022525"/>
    </source>
</evidence>
<evidence type="ECO:0000313" key="12">
    <source>
        <dbReference type="Proteomes" id="UP000838412"/>
    </source>
</evidence>
<comment type="function">
    <text evidence="9">Ligand for members of the frizzled family of seven transmembrane receptors.</text>
</comment>
<accession>A0A8J9Z2S9</accession>
<name>A0A8J9Z2S9_BRALA</name>
<evidence type="ECO:0000256" key="5">
    <source>
        <dbReference type="ARBA" id="ARBA00022530"/>
    </source>
</evidence>
<keyword evidence="5" id="KW-0272">Extracellular matrix</keyword>
<dbReference type="InterPro" id="IPR005817">
    <property type="entry name" value="Wnt"/>
</dbReference>
<evidence type="ECO:0000256" key="9">
    <source>
        <dbReference type="RuleBase" id="RU003500"/>
    </source>
</evidence>
<keyword evidence="3 9" id="KW-0217">Developmental protein</keyword>
<evidence type="ECO:0000313" key="11">
    <source>
        <dbReference type="EMBL" id="CAH1246627.1"/>
    </source>
</evidence>
<keyword evidence="10" id="KW-0732">Signal</keyword>
<dbReference type="AlphaFoldDB" id="A0A8J9Z2S9"/>
<dbReference type="GO" id="GO:0016055">
    <property type="term" value="P:Wnt signaling pathway"/>
    <property type="evidence" value="ECO:0007669"/>
    <property type="project" value="UniProtKB-KW"/>
</dbReference>
<evidence type="ECO:0000256" key="1">
    <source>
        <dbReference type="ARBA" id="ARBA00004498"/>
    </source>
</evidence>
<evidence type="ECO:0000256" key="10">
    <source>
        <dbReference type="SAM" id="SignalP"/>
    </source>
</evidence>
<keyword evidence="7" id="KW-1015">Disulfide bond</keyword>
<reference evidence="11" key="1">
    <citation type="submission" date="2022-01" db="EMBL/GenBank/DDBJ databases">
        <authorList>
            <person name="Braso-Vives M."/>
        </authorList>
    </citation>
    <scope>NUCLEOTIDE SEQUENCE</scope>
</reference>
<dbReference type="GO" id="GO:0005102">
    <property type="term" value="F:signaling receptor binding"/>
    <property type="evidence" value="ECO:0007669"/>
    <property type="project" value="InterPro"/>
</dbReference>
<evidence type="ECO:0000256" key="3">
    <source>
        <dbReference type="ARBA" id="ARBA00022473"/>
    </source>
</evidence>
<keyword evidence="6 9" id="KW-0879">Wnt signaling pathway</keyword>
<keyword evidence="8" id="KW-0449">Lipoprotein</keyword>
<comment type="similarity">
    <text evidence="2 9">Belongs to the Wnt family.</text>
</comment>
<comment type="subcellular location">
    <subcellularLocation>
        <location evidence="1 9">Secreted</location>
        <location evidence="1 9">Extracellular space</location>
        <location evidence="1 9">Extracellular matrix</location>
    </subcellularLocation>
</comment>
<keyword evidence="4" id="KW-0964">Secreted</keyword>
<proteinExistence type="inferred from homology"/>
<dbReference type="GO" id="GO:0005576">
    <property type="term" value="C:extracellular region"/>
    <property type="evidence" value="ECO:0007669"/>
    <property type="project" value="InterPro"/>
</dbReference>
<feature type="signal peptide" evidence="10">
    <location>
        <begin position="1"/>
        <end position="23"/>
    </location>
</feature>
<dbReference type="OrthoDB" id="5945655at2759"/>